<dbReference type="Proteomes" id="UP001310248">
    <property type="component" value="Unassembled WGS sequence"/>
</dbReference>
<dbReference type="GO" id="GO:0032259">
    <property type="term" value="P:methylation"/>
    <property type="evidence" value="ECO:0007669"/>
    <property type="project" value="UniProtKB-KW"/>
</dbReference>
<protein>
    <submittedName>
        <fullName evidence="1">Class I SAM-dependent methyltransferase</fullName>
        <ecNumber evidence="1">2.1.1.-</ecNumber>
    </submittedName>
</protein>
<dbReference type="GO" id="GO:0008168">
    <property type="term" value="F:methyltransferase activity"/>
    <property type="evidence" value="ECO:0007669"/>
    <property type="project" value="UniProtKB-KW"/>
</dbReference>
<keyword evidence="1" id="KW-0489">Methyltransferase</keyword>
<dbReference type="EC" id="2.1.1.-" evidence="1"/>
<evidence type="ECO:0000313" key="2">
    <source>
        <dbReference type="Proteomes" id="UP001310248"/>
    </source>
</evidence>
<dbReference type="PANTHER" id="PTHR36112:SF1">
    <property type="entry name" value="RIBOSOMAL RNA SMALL SUBUNIT METHYLTRANSFERASE J"/>
    <property type="match status" value="1"/>
</dbReference>
<dbReference type="SUPFAM" id="SSF53335">
    <property type="entry name" value="S-adenosyl-L-methionine-dependent methyltransferases"/>
    <property type="match status" value="1"/>
</dbReference>
<dbReference type="EMBL" id="JAYDYW010000004">
    <property type="protein sequence ID" value="MEE1672856.1"/>
    <property type="molecule type" value="Genomic_DNA"/>
</dbReference>
<dbReference type="Pfam" id="PF04445">
    <property type="entry name" value="SAM_MT"/>
    <property type="match status" value="1"/>
</dbReference>
<accession>A0ABU7G0J4</accession>
<dbReference type="PANTHER" id="PTHR36112">
    <property type="entry name" value="RIBOSOMAL RNA SMALL SUBUNIT METHYLTRANSFERASE J"/>
    <property type="match status" value="1"/>
</dbReference>
<organism evidence="1 2">
    <name type="scientific">Agarivorans aestuarii</name>
    <dbReference type="NCBI Taxonomy" id="1563703"/>
    <lineage>
        <taxon>Bacteria</taxon>
        <taxon>Pseudomonadati</taxon>
        <taxon>Pseudomonadota</taxon>
        <taxon>Gammaproteobacteria</taxon>
        <taxon>Alteromonadales</taxon>
        <taxon>Alteromonadaceae</taxon>
        <taxon>Agarivorans</taxon>
    </lineage>
</organism>
<dbReference type="Gene3D" id="3.40.50.150">
    <property type="entry name" value="Vaccinia Virus protein VP39"/>
    <property type="match status" value="1"/>
</dbReference>
<name>A0ABU7G0J4_9ALTE</name>
<keyword evidence="1" id="KW-0808">Transferase</keyword>
<evidence type="ECO:0000313" key="1">
    <source>
        <dbReference type="EMBL" id="MEE1672856.1"/>
    </source>
</evidence>
<keyword evidence="2" id="KW-1185">Reference proteome</keyword>
<comment type="caution">
    <text evidence="1">The sequence shown here is derived from an EMBL/GenBank/DDBJ whole genome shotgun (WGS) entry which is preliminary data.</text>
</comment>
<dbReference type="InterPro" id="IPR007536">
    <property type="entry name" value="16SrRNA_methylTrfase_J"/>
</dbReference>
<dbReference type="InterPro" id="IPR029063">
    <property type="entry name" value="SAM-dependent_MTases_sf"/>
</dbReference>
<reference evidence="1 2" key="2">
    <citation type="submission" date="2023-12" db="EMBL/GenBank/DDBJ databases">
        <authorList>
            <consortium name="Cladostephus spongiosus"/>
            <person name="Lorente B."/>
            <person name="Cabral C."/>
            <person name="Frias J."/>
            <person name="Faria J."/>
            <person name="Toubarro D."/>
        </authorList>
    </citation>
    <scope>NUCLEOTIDE SEQUENCE [LARGE SCALE GENOMIC DNA]</scope>
    <source>
        <strain evidence="1 2">ZMCS4</strain>
    </source>
</reference>
<reference evidence="2" key="1">
    <citation type="submission" date="2023-07" db="EMBL/GenBank/DDBJ databases">
        <title>Draft genome sequence of Agarivorans aestuarii strain ZMCS4, a CAZymes producing bacteria isolated from the marine brown algae Clodostephus spongiosus.</title>
        <authorList>
            <person name="Lorente B."/>
            <person name="Cabral C."/>
            <person name="Frias J."/>
            <person name="Faria J."/>
            <person name="Toubarro D."/>
        </authorList>
    </citation>
    <scope>NUCLEOTIDE SEQUENCE [LARGE SCALE GENOMIC DNA]</scope>
    <source>
        <strain evidence="2">ZMCS4</strain>
    </source>
</reference>
<sequence>MADGLRRAKTDADIGQWAGQRMRLIYANNIDILAQQNLQADLVYLDPMYPHRKK</sequence>
<gene>
    <name evidence="1" type="ORF">SNR37_002267</name>
</gene>
<proteinExistence type="predicted"/>
<dbReference type="RefSeq" id="WP_246611851.1">
    <property type="nucleotide sequence ID" value="NZ_AP023033.1"/>
</dbReference>